<sequence>MAKRDPNKTARNKRDAEITEKLKALWPMVSADTGIDDQQSLNALIGGKAATFIDLKHTVIRSADEYTSHYLAGFKKARETDGWTAGGTSFSAETLKKNHTTLTISKAVKEYFLLFLQRSFLRHYDELVRERPSAADAEVWIGQNNSDYGLLITPRFKDGNWENDQSEIRHFPKLYWTIGHVLTSGLVVQGDPKPMVFKTIDAYLDFFMKVLVRPSGSKYERDIAYRYCEYVKSQVNPEEVPLLIPELRYNGKDKKHKYRLDFCIIDPVNLRKVGIELSPWSTHGQLKGTAGKTQQKINDEALANFEKEASKMREYFQKHRITTLIYTDTNLAKIETVFEEIAAYLQGNKKVSQLEFNLIQEFL</sequence>
<gene>
    <name evidence="1" type="ORF">G4Z14_17950</name>
</gene>
<protein>
    <submittedName>
        <fullName evidence="1">Topoisomerase II</fullName>
    </submittedName>
</protein>
<organism evidence="1 2">
    <name type="scientific">Tabrizicola oligotrophica</name>
    <dbReference type="NCBI Taxonomy" id="2710650"/>
    <lineage>
        <taxon>Bacteria</taxon>
        <taxon>Pseudomonadati</taxon>
        <taxon>Pseudomonadota</taxon>
        <taxon>Alphaproteobacteria</taxon>
        <taxon>Rhodobacterales</taxon>
        <taxon>Paracoccaceae</taxon>
        <taxon>Tabrizicola</taxon>
    </lineage>
</organism>
<name>A0A6M0QZY2_9RHOB</name>
<keyword evidence="1" id="KW-0413">Isomerase</keyword>
<dbReference type="Proteomes" id="UP000477782">
    <property type="component" value="Unassembled WGS sequence"/>
</dbReference>
<reference evidence="1 2" key="1">
    <citation type="submission" date="2020-02" db="EMBL/GenBank/DDBJ databases">
        <authorList>
            <person name="Chen W.-M."/>
        </authorList>
    </citation>
    <scope>NUCLEOTIDE SEQUENCE [LARGE SCALE GENOMIC DNA]</scope>
    <source>
        <strain evidence="1 2">KMS-5</strain>
    </source>
</reference>
<proteinExistence type="predicted"/>
<dbReference type="RefSeq" id="WP_164628241.1">
    <property type="nucleotide sequence ID" value="NZ_JAAIVJ010000022.1"/>
</dbReference>
<dbReference type="GO" id="GO:0016853">
    <property type="term" value="F:isomerase activity"/>
    <property type="evidence" value="ECO:0007669"/>
    <property type="project" value="UniProtKB-KW"/>
</dbReference>
<evidence type="ECO:0000313" key="2">
    <source>
        <dbReference type="Proteomes" id="UP000477782"/>
    </source>
</evidence>
<evidence type="ECO:0000313" key="1">
    <source>
        <dbReference type="EMBL" id="NEY92172.1"/>
    </source>
</evidence>
<accession>A0A6M0QZY2</accession>
<comment type="caution">
    <text evidence="1">The sequence shown here is derived from an EMBL/GenBank/DDBJ whole genome shotgun (WGS) entry which is preliminary data.</text>
</comment>
<dbReference type="AlphaFoldDB" id="A0A6M0QZY2"/>
<dbReference type="EMBL" id="JAAIVJ010000022">
    <property type="protein sequence ID" value="NEY92172.1"/>
    <property type="molecule type" value="Genomic_DNA"/>
</dbReference>
<keyword evidence="2" id="KW-1185">Reference proteome</keyword>